<evidence type="ECO:0000313" key="7">
    <source>
        <dbReference type="EMBL" id="RFO96857.1"/>
    </source>
</evidence>
<dbReference type="PANTHER" id="PTHR22911">
    <property type="entry name" value="ACYL-MALONYL CONDENSING ENZYME-RELATED"/>
    <property type="match status" value="1"/>
</dbReference>
<feature type="transmembrane region" description="Helical" evidence="5">
    <location>
        <begin position="233"/>
        <end position="258"/>
    </location>
</feature>
<dbReference type="Pfam" id="PF00892">
    <property type="entry name" value="EamA"/>
    <property type="match status" value="2"/>
</dbReference>
<dbReference type="EMBL" id="QFZK01000005">
    <property type="protein sequence ID" value="RFO96857.1"/>
    <property type="molecule type" value="Genomic_DNA"/>
</dbReference>
<evidence type="ECO:0000256" key="5">
    <source>
        <dbReference type="SAM" id="Phobius"/>
    </source>
</evidence>
<feature type="transmembrane region" description="Helical" evidence="5">
    <location>
        <begin position="145"/>
        <end position="166"/>
    </location>
</feature>
<keyword evidence="3 5" id="KW-1133">Transmembrane helix</keyword>
<organism evidence="7 8">
    <name type="scientific">Rhodoferax lacus</name>
    <dbReference type="NCBI Taxonomy" id="2184758"/>
    <lineage>
        <taxon>Bacteria</taxon>
        <taxon>Pseudomonadati</taxon>
        <taxon>Pseudomonadota</taxon>
        <taxon>Betaproteobacteria</taxon>
        <taxon>Burkholderiales</taxon>
        <taxon>Comamonadaceae</taxon>
        <taxon>Rhodoferax</taxon>
    </lineage>
</organism>
<comment type="caution">
    <text evidence="7">The sequence shown here is derived from an EMBL/GenBank/DDBJ whole genome shotgun (WGS) entry which is preliminary data.</text>
</comment>
<feature type="transmembrane region" description="Helical" evidence="5">
    <location>
        <begin position="208"/>
        <end position="226"/>
    </location>
</feature>
<evidence type="ECO:0000256" key="1">
    <source>
        <dbReference type="ARBA" id="ARBA00004141"/>
    </source>
</evidence>
<feature type="transmembrane region" description="Helical" evidence="5">
    <location>
        <begin position="178"/>
        <end position="196"/>
    </location>
</feature>
<feature type="transmembrane region" description="Helical" evidence="5">
    <location>
        <begin position="264"/>
        <end position="282"/>
    </location>
</feature>
<feature type="transmembrane region" description="Helical" evidence="5">
    <location>
        <begin position="119"/>
        <end position="139"/>
    </location>
</feature>
<dbReference type="OrthoDB" id="8524934at2"/>
<comment type="subcellular location">
    <subcellularLocation>
        <location evidence="1">Membrane</location>
        <topology evidence="1">Multi-pass membrane protein</topology>
    </subcellularLocation>
</comment>
<evidence type="ECO:0000259" key="6">
    <source>
        <dbReference type="Pfam" id="PF00892"/>
    </source>
</evidence>
<dbReference type="InterPro" id="IPR037185">
    <property type="entry name" value="EmrE-like"/>
</dbReference>
<keyword evidence="2 5" id="KW-0812">Transmembrane</keyword>
<feature type="domain" description="EamA" evidence="6">
    <location>
        <begin position="149"/>
        <end position="278"/>
    </location>
</feature>
<sequence length="295" mass="31355">MQALWMVVASFFFALMAVGIKFASHSFGTFELVFYRGLVSIVFMGIVVRARGASLRTPVPMMHLTRSGVGVVSLGSWFYAIAHLPLATAMTLNYMSGVWVAAFIVGGALLYGQSEKQGPLLGTVLLGFAGVVLTLRPTIDHDQLFAGVVGLLSGMGAALAYMQVTALGRVGEPEERTVFYFSVGTALVGIIGMLVTDMTPWAQVRWQDAAWVVPIGVLASLGQLCMTRAYSQGATLVVASMQYAGIVFASIFSLTLFGDHIAPMGWLGIAIIVTSGVLATALRSRALPNTPAEEH</sequence>
<evidence type="ECO:0000256" key="2">
    <source>
        <dbReference type="ARBA" id="ARBA00022692"/>
    </source>
</evidence>
<feature type="transmembrane region" description="Helical" evidence="5">
    <location>
        <begin position="94"/>
        <end position="112"/>
    </location>
</feature>
<protein>
    <submittedName>
        <fullName evidence="7">EamA family transporter</fullName>
    </submittedName>
</protein>
<keyword evidence="4 5" id="KW-0472">Membrane</keyword>
<dbReference type="SUPFAM" id="SSF103481">
    <property type="entry name" value="Multidrug resistance efflux transporter EmrE"/>
    <property type="match status" value="2"/>
</dbReference>
<dbReference type="RefSeq" id="WP_117176742.1">
    <property type="nucleotide sequence ID" value="NZ_QFZK01000005.1"/>
</dbReference>
<evidence type="ECO:0000256" key="4">
    <source>
        <dbReference type="ARBA" id="ARBA00023136"/>
    </source>
</evidence>
<dbReference type="PANTHER" id="PTHR22911:SF6">
    <property type="entry name" value="SOLUTE CARRIER FAMILY 35 MEMBER G1"/>
    <property type="match status" value="1"/>
</dbReference>
<feature type="transmembrane region" description="Helical" evidence="5">
    <location>
        <begin position="33"/>
        <end position="52"/>
    </location>
</feature>
<feature type="domain" description="EamA" evidence="6">
    <location>
        <begin position="3"/>
        <end position="135"/>
    </location>
</feature>
<dbReference type="Proteomes" id="UP000260665">
    <property type="component" value="Unassembled WGS sequence"/>
</dbReference>
<proteinExistence type="predicted"/>
<evidence type="ECO:0000313" key="8">
    <source>
        <dbReference type="Proteomes" id="UP000260665"/>
    </source>
</evidence>
<keyword evidence="8" id="KW-1185">Reference proteome</keyword>
<dbReference type="AlphaFoldDB" id="A0A3E1RBW8"/>
<gene>
    <name evidence="7" type="ORF">DIC66_10130</name>
</gene>
<feature type="transmembrane region" description="Helical" evidence="5">
    <location>
        <begin position="64"/>
        <end position="82"/>
    </location>
</feature>
<reference evidence="7 8" key="1">
    <citation type="submission" date="2018-05" db="EMBL/GenBank/DDBJ databases">
        <title>Rhodoferax soyangensis sp.nov., isolated from an oligotrophic freshwater lake.</title>
        <authorList>
            <person name="Park M."/>
        </authorList>
    </citation>
    <scope>NUCLEOTIDE SEQUENCE [LARGE SCALE GENOMIC DNA]</scope>
    <source>
        <strain evidence="7 8">IMCC26218</strain>
    </source>
</reference>
<accession>A0A3E1RBW8</accession>
<dbReference type="InterPro" id="IPR000620">
    <property type="entry name" value="EamA_dom"/>
</dbReference>
<evidence type="ECO:0000256" key="3">
    <source>
        <dbReference type="ARBA" id="ARBA00022989"/>
    </source>
</evidence>
<name>A0A3E1RBW8_9BURK</name>
<dbReference type="GO" id="GO:0016020">
    <property type="term" value="C:membrane"/>
    <property type="evidence" value="ECO:0007669"/>
    <property type="project" value="UniProtKB-SubCell"/>
</dbReference>